<gene>
    <name evidence="9" type="ORF">CPE01_11850</name>
</gene>
<keyword evidence="2" id="KW-0805">Transcription regulation</keyword>
<dbReference type="CDD" id="cd06171">
    <property type="entry name" value="Sigma70_r4"/>
    <property type="match status" value="1"/>
</dbReference>
<dbReference type="Pfam" id="PF08281">
    <property type="entry name" value="Sigma70_r4_2"/>
    <property type="match status" value="1"/>
</dbReference>
<reference evidence="9 10" key="1">
    <citation type="submission" date="2019-07" db="EMBL/GenBank/DDBJ databases">
        <title>Whole genome shotgun sequence of Cellulomonas persica NBRC 101101.</title>
        <authorList>
            <person name="Hosoyama A."/>
            <person name="Uohara A."/>
            <person name="Ohji S."/>
            <person name="Ichikawa N."/>
        </authorList>
    </citation>
    <scope>NUCLEOTIDE SEQUENCE [LARGE SCALE GENOMIC DNA]</scope>
    <source>
        <strain evidence="9 10">NBRC 101101</strain>
    </source>
</reference>
<dbReference type="NCBIfam" id="TIGR02937">
    <property type="entry name" value="sigma70-ECF"/>
    <property type="match status" value="1"/>
</dbReference>
<protein>
    <recommendedName>
        <fullName evidence="11">RNA polymerase sigma factor</fullName>
    </recommendedName>
</protein>
<feature type="domain" description="RNA polymerase sigma-70 region 2" evidence="7">
    <location>
        <begin position="20"/>
        <end position="87"/>
    </location>
</feature>
<dbReference type="InterPro" id="IPR036388">
    <property type="entry name" value="WH-like_DNA-bd_sf"/>
</dbReference>
<dbReference type="SUPFAM" id="SSF88659">
    <property type="entry name" value="Sigma3 and sigma4 domains of RNA polymerase sigma factors"/>
    <property type="match status" value="1"/>
</dbReference>
<feature type="domain" description="RNA polymerase sigma factor 70 region 4 type 2" evidence="8">
    <location>
        <begin position="111"/>
        <end position="163"/>
    </location>
</feature>
<dbReference type="PANTHER" id="PTHR43133">
    <property type="entry name" value="RNA POLYMERASE ECF-TYPE SIGMA FACTO"/>
    <property type="match status" value="1"/>
</dbReference>
<sequence>MHDEGARVRNDDADRLLADLVHRRGPALVGYAHLLCGDHVAAQDVVQDALVRVFGRLRRGFTPDSAEAYVRRAVLTVFLDERRSSARFDRVRHVVATPDEAAGAGESDDRLDLGRALDGLGRQHRAAVVLRYYDDLTVPEVAARLGVAVGTAKRYLHDALRQLEDELGPLDADDEVAPVVAHRTTAAGPTPGLGGGPPADPTPGPPTRARTGPRPDSRPSPSTRPDGGAR</sequence>
<evidence type="ECO:0000256" key="4">
    <source>
        <dbReference type="ARBA" id="ARBA00023125"/>
    </source>
</evidence>
<accession>A0A510US47</accession>
<dbReference type="GO" id="GO:0016987">
    <property type="term" value="F:sigma factor activity"/>
    <property type="evidence" value="ECO:0007669"/>
    <property type="project" value="UniProtKB-KW"/>
</dbReference>
<evidence type="ECO:0000313" key="10">
    <source>
        <dbReference type="Proteomes" id="UP000321386"/>
    </source>
</evidence>
<dbReference type="InterPro" id="IPR013325">
    <property type="entry name" value="RNA_pol_sigma_r2"/>
</dbReference>
<evidence type="ECO:0000256" key="5">
    <source>
        <dbReference type="ARBA" id="ARBA00023163"/>
    </source>
</evidence>
<dbReference type="AlphaFoldDB" id="A0A510US47"/>
<dbReference type="EMBL" id="BJUA01000004">
    <property type="protein sequence ID" value="GEK17452.1"/>
    <property type="molecule type" value="Genomic_DNA"/>
</dbReference>
<evidence type="ECO:0000256" key="3">
    <source>
        <dbReference type="ARBA" id="ARBA00023082"/>
    </source>
</evidence>
<evidence type="ECO:0000256" key="6">
    <source>
        <dbReference type="SAM" id="MobiDB-lite"/>
    </source>
</evidence>
<keyword evidence="4" id="KW-0238">DNA-binding</keyword>
<dbReference type="Gene3D" id="1.10.1740.10">
    <property type="match status" value="1"/>
</dbReference>
<dbReference type="Pfam" id="PF04542">
    <property type="entry name" value="Sigma70_r2"/>
    <property type="match status" value="1"/>
</dbReference>
<name>A0A510US47_9CELL</name>
<dbReference type="Gene3D" id="1.10.10.10">
    <property type="entry name" value="Winged helix-like DNA-binding domain superfamily/Winged helix DNA-binding domain"/>
    <property type="match status" value="1"/>
</dbReference>
<feature type="region of interest" description="Disordered" evidence="6">
    <location>
        <begin position="180"/>
        <end position="230"/>
    </location>
</feature>
<evidence type="ECO:0000313" key="9">
    <source>
        <dbReference type="EMBL" id="GEK17452.1"/>
    </source>
</evidence>
<dbReference type="PANTHER" id="PTHR43133:SF50">
    <property type="entry name" value="ECF RNA POLYMERASE SIGMA FACTOR SIGM"/>
    <property type="match status" value="1"/>
</dbReference>
<evidence type="ECO:0008006" key="11">
    <source>
        <dbReference type="Google" id="ProtNLM"/>
    </source>
</evidence>
<comment type="caution">
    <text evidence="9">The sequence shown here is derived from an EMBL/GenBank/DDBJ whole genome shotgun (WGS) entry which is preliminary data.</text>
</comment>
<organism evidence="9 10">
    <name type="scientific">Cellulomonas persica</name>
    <dbReference type="NCBI Taxonomy" id="76861"/>
    <lineage>
        <taxon>Bacteria</taxon>
        <taxon>Bacillati</taxon>
        <taxon>Actinomycetota</taxon>
        <taxon>Actinomycetes</taxon>
        <taxon>Micrococcales</taxon>
        <taxon>Cellulomonadaceae</taxon>
        <taxon>Cellulomonas</taxon>
    </lineage>
</organism>
<dbReference type="InterPro" id="IPR039425">
    <property type="entry name" value="RNA_pol_sigma-70-like"/>
</dbReference>
<evidence type="ECO:0000256" key="2">
    <source>
        <dbReference type="ARBA" id="ARBA00023015"/>
    </source>
</evidence>
<dbReference type="InterPro" id="IPR013249">
    <property type="entry name" value="RNA_pol_sigma70_r4_t2"/>
</dbReference>
<dbReference type="GO" id="GO:0006352">
    <property type="term" value="P:DNA-templated transcription initiation"/>
    <property type="evidence" value="ECO:0007669"/>
    <property type="project" value="InterPro"/>
</dbReference>
<keyword evidence="3" id="KW-0731">Sigma factor</keyword>
<dbReference type="InterPro" id="IPR007627">
    <property type="entry name" value="RNA_pol_sigma70_r2"/>
</dbReference>
<evidence type="ECO:0000259" key="7">
    <source>
        <dbReference type="Pfam" id="PF04542"/>
    </source>
</evidence>
<keyword evidence="5" id="KW-0804">Transcription</keyword>
<keyword evidence="10" id="KW-1185">Reference proteome</keyword>
<dbReference type="GO" id="GO:0003677">
    <property type="term" value="F:DNA binding"/>
    <property type="evidence" value="ECO:0007669"/>
    <property type="project" value="UniProtKB-KW"/>
</dbReference>
<dbReference type="OrthoDB" id="3688906at2"/>
<feature type="compositionally biased region" description="Low complexity" evidence="6">
    <location>
        <begin position="207"/>
        <end position="230"/>
    </location>
</feature>
<dbReference type="InterPro" id="IPR014284">
    <property type="entry name" value="RNA_pol_sigma-70_dom"/>
</dbReference>
<dbReference type="InterPro" id="IPR013324">
    <property type="entry name" value="RNA_pol_sigma_r3/r4-like"/>
</dbReference>
<comment type="similarity">
    <text evidence="1">Belongs to the sigma-70 factor family. ECF subfamily.</text>
</comment>
<dbReference type="SUPFAM" id="SSF88946">
    <property type="entry name" value="Sigma2 domain of RNA polymerase sigma factors"/>
    <property type="match status" value="1"/>
</dbReference>
<evidence type="ECO:0000259" key="8">
    <source>
        <dbReference type="Pfam" id="PF08281"/>
    </source>
</evidence>
<proteinExistence type="inferred from homology"/>
<dbReference type="Proteomes" id="UP000321386">
    <property type="component" value="Unassembled WGS sequence"/>
</dbReference>
<evidence type="ECO:0000256" key="1">
    <source>
        <dbReference type="ARBA" id="ARBA00010641"/>
    </source>
</evidence>